<feature type="domain" description="PLAT" evidence="2">
    <location>
        <begin position="34"/>
        <end position="144"/>
    </location>
</feature>
<evidence type="ECO:0000259" key="2">
    <source>
        <dbReference type="PROSITE" id="PS50095"/>
    </source>
</evidence>
<comment type="caution">
    <text evidence="3">The sequence shown here is derived from an EMBL/GenBank/DDBJ whole genome shotgun (WGS) entry which is preliminary data.</text>
</comment>
<sequence length="144" mass="16451">MLRKHRLVILGLLCALLVGGIISQAIAAEAASQVEYVIFIKTSDVDDAGTDSDLRMSLCGTKGCTGWEYVDDPSRDDREQGRTDQHVRRWTDVGTLTQVKIYQEWNGSWWRLNSIRVDYNGKKASFGYDRWVDRGTWIHIDADR</sequence>
<dbReference type="SUPFAM" id="SSF49723">
    <property type="entry name" value="Lipase/lipooxygenase domain (PLAT/LH2 domain)"/>
    <property type="match status" value="1"/>
</dbReference>
<dbReference type="AlphaFoldDB" id="A0A428XX43"/>
<accession>A0A428XX43</accession>
<gene>
    <name evidence="3" type="ORF">DMH04_55020</name>
</gene>
<protein>
    <recommendedName>
        <fullName evidence="2">PLAT domain-containing protein</fullName>
    </recommendedName>
</protein>
<evidence type="ECO:0000256" key="1">
    <source>
        <dbReference type="SAM" id="SignalP"/>
    </source>
</evidence>
<keyword evidence="1" id="KW-0732">Signal</keyword>
<dbReference type="PROSITE" id="PS50095">
    <property type="entry name" value="PLAT"/>
    <property type="match status" value="1"/>
</dbReference>
<feature type="chain" id="PRO_5038531426" description="PLAT domain-containing protein" evidence="1">
    <location>
        <begin position="28"/>
        <end position="144"/>
    </location>
</feature>
<proteinExistence type="predicted"/>
<dbReference type="InterPro" id="IPR036392">
    <property type="entry name" value="PLAT/LH2_dom_sf"/>
</dbReference>
<dbReference type="Proteomes" id="UP000287547">
    <property type="component" value="Unassembled WGS sequence"/>
</dbReference>
<dbReference type="EMBL" id="QHKI01000125">
    <property type="protein sequence ID" value="RSM59923.1"/>
    <property type="molecule type" value="Genomic_DNA"/>
</dbReference>
<dbReference type="OrthoDB" id="3691437at2"/>
<feature type="signal peptide" evidence="1">
    <location>
        <begin position="1"/>
        <end position="27"/>
    </location>
</feature>
<reference evidence="3 4" key="1">
    <citation type="submission" date="2018-05" db="EMBL/GenBank/DDBJ databases">
        <title>Evolution of GPA BGCs.</title>
        <authorList>
            <person name="Waglechner N."/>
            <person name="Wright G.D."/>
        </authorList>
    </citation>
    <scope>NUCLEOTIDE SEQUENCE [LARGE SCALE GENOMIC DNA]</scope>
    <source>
        <strain evidence="3 4">A82846</strain>
    </source>
</reference>
<dbReference type="PANTHER" id="PTHR45901:SF3">
    <property type="entry name" value="LIPOXYGENASE HOMOLOGY DOMAIN-CONTAINING PROTEIN 1"/>
    <property type="match status" value="1"/>
</dbReference>
<name>A0A428XX43_KIBAR</name>
<dbReference type="Gene3D" id="2.40.180.10">
    <property type="entry name" value="Catalase core domain"/>
    <property type="match status" value="1"/>
</dbReference>
<evidence type="ECO:0000313" key="4">
    <source>
        <dbReference type="Proteomes" id="UP000287547"/>
    </source>
</evidence>
<dbReference type="PANTHER" id="PTHR45901">
    <property type="entry name" value="PROTEIN CBG12474"/>
    <property type="match status" value="1"/>
</dbReference>
<dbReference type="InterPro" id="IPR052970">
    <property type="entry name" value="Inner_ear_hair_cell_LOXHD"/>
</dbReference>
<organism evidence="3 4">
    <name type="scientific">Kibdelosporangium aridum</name>
    <dbReference type="NCBI Taxonomy" id="2030"/>
    <lineage>
        <taxon>Bacteria</taxon>
        <taxon>Bacillati</taxon>
        <taxon>Actinomycetota</taxon>
        <taxon>Actinomycetes</taxon>
        <taxon>Pseudonocardiales</taxon>
        <taxon>Pseudonocardiaceae</taxon>
        <taxon>Kibdelosporangium</taxon>
    </lineage>
</organism>
<dbReference type="RefSeq" id="WP_125728685.1">
    <property type="nucleotide sequence ID" value="NZ_QHKI01000125.1"/>
</dbReference>
<dbReference type="InterPro" id="IPR001024">
    <property type="entry name" value="PLAT/LH2_dom"/>
</dbReference>
<evidence type="ECO:0000313" key="3">
    <source>
        <dbReference type="EMBL" id="RSM59923.1"/>
    </source>
</evidence>
<dbReference type="Pfam" id="PF01477">
    <property type="entry name" value="PLAT"/>
    <property type="match status" value="1"/>
</dbReference>